<dbReference type="RefSeq" id="WP_167493119.1">
    <property type="nucleotide sequence ID" value="NZ_QDGB01000324.1"/>
</dbReference>
<name>A0A3N9XKF4_9ACTN</name>
<dbReference type="InterPro" id="IPR015943">
    <property type="entry name" value="WD40/YVTN_repeat-like_dom_sf"/>
</dbReference>
<protein>
    <recommendedName>
        <fullName evidence="3">WD40 repeat domain-containing protein</fullName>
    </recommendedName>
</protein>
<organism evidence="1 2">
    <name type="scientific">Micromonospora ureilytica</name>
    <dbReference type="NCBI Taxonomy" id="709868"/>
    <lineage>
        <taxon>Bacteria</taxon>
        <taxon>Bacillati</taxon>
        <taxon>Actinomycetota</taxon>
        <taxon>Actinomycetes</taxon>
        <taxon>Micromonosporales</taxon>
        <taxon>Micromonosporaceae</taxon>
        <taxon>Micromonospora</taxon>
    </lineage>
</organism>
<evidence type="ECO:0008006" key="3">
    <source>
        <dbReference type="Google" id="ProtNLM"/>
    </source>
</evidence>
<dbReference type="EMBL" id="QDGB01000324">
    <property type="protein sequence ID" value="RQX13528.1"/>
    <property type="molecule type" value="Genomic_DNA"/>
</dbReference>
<evidence type="ECO:0000313" key="1">
    <source>
        <dbReference type="EMBL" id="RQX13528.1"/>
    </source>
</evidence>
<reference evidence="1 2" key="1">
    <citation type="submission" date="2018-04" db="EMBL/GenBank/DDBJ databases">
        <title>Micromonosporas from Atacama Desert.</title>
        <authorList>
            <person name="Carro L."/>
            <person name="Klenk H.-P."/>
            <person name="Goodfellow M."/>
        </authorList>
    </citation>
    <scope>NUCLEOTIDE SEQUENCE [LARGE SCALE GENOMIC DNA]</scope>
    <source>
        <strain evidence="1 2">LB19</strain>
    </source>
</reference>
<dbReference type="Proteomes" id="UP000278981">
    <property type="component" value="Unassembled WGS sequence"/>
</dbReference>
<proteinExistence type="predicted"/>
<accession>A0A3N9XKF4</accession>
<dbReference type="SUPFAM" id="SSF50978">
    <property type="entry name" value="WD40 repeat-like"/>
    <property type="match status" value="1"/>
</dbReference>
<gene>
    <name evidence="1" type="ORF">DDE19_25535</name>
</gene>
<dbReference type="AlphaFoldDB" id="A0A3N9XKF4"/>
<sequence length="120" mass="12470">MAGTQGGGIRWFDSADLTEITPPGRFAERPDHTAVRGRDWPGPEAVTALDVSGSVVLVAVDNTVTCADIATGEPSGPALTHPNEVLAIRPTVLDGVPLVATSCADRTLRVWEIGPMIPSG</sequence>
<dbReference type="InterPro" id="IPR036322">
    <property type="entry name" value="WD40_repeat_dom_sf"/>
</dbReference>
<comment type="caution">
    <text evidence="1">The sequence shown here is derived from an EMBL/GenBank/DDBJ whole genome shotgun (WGS) entry which is preliminary data.</text>
</comment>
<dbReference type="Gene3D" id="2.130.10.10">
    <property type="entry name" value="YVTN repeat-like/Quinoprotein amine dehydrogenase"/>
    <property type="match status" value="1"/>
</dbReference>
<evidence type="ECO:0000313" key="2">
    <source>
        <dbReference type="Proteomes" id="UP000278981"/>
    </source>
</evidence>